<accession>A0ABV1QBX1</accession>
<keyword evidence="4" id="KW-1185">Reference proteome</keyword>
<proteinExistence type="predicted"/>
<evidence type="ECO:0008006" key="5">
    <source>
        <dbReference type="Google" id="ProtNLM"/>
    </source>
</evidence>
<name>A0ABV1QBX1_STRMI</name>
<feature type="compositionally biased region" description="Polar residues" evidence="1">
    <location>
        <begin position="618"/>
        <end position="634"/>
    </location>
</feature>
<feature type="compositionally biased region" description="Pro residues" evidence="1">
    <location>
        <begin position="787"/>
        <end position="796"/>
    </location>
</feature>
<protein>
    <recommendedName>
        <fullName evidence="5">Lonely Cys domain-containing protein</fullName>
    </recommendedName>
</protein>
<feature type="compositionally biased region" description="Basic and acidic residues" evidence="1">
    <location>
        <begin position="974"/>
        <end position="987"/>
    </location>
</feature>
<keyword evidence="2" id="KW-0812">Transmembrane</keyword>
<feature type="compositionally biased region" description="Basic and acidic residues" evidence="1">
    <location>
        <begin position="260"/>
        <end position="273"/>
    </location>
</feature>
<feature type="region of interest" description="Disordered" evidence="1">
    <location>
        <begin position="1438"/>
        <end position="1466"/>
    </location>
</feature>
<evidence type="ECO:0000313" key="4">
    <source>
        <dbReference type="Proteomes" id="UP001456562"/>
    </source>
</evidence>
<dbReference type="Proteomes" id="UP001456562">
    <property type="component" value="Unassembled WGS sequence"/>
</dbReference>
<organism evidence="3 4">
    <name type="scientific">Streptomyces microflavus</name>
    <name type="common">Streptomyces lipmanii</name>
    <dbReference type="NCBI Taxonomy" id="1919"/>
    <lineage>
        <taxon>Bacteria</taxon>
        <taxon>Bacillati</taxon>
        <taxon>Actinomycetota</taxon>
        <taxon>Actinomycetes</taxon>
        <taxon>Kitasatosporales</taxon>
        <taxon>Streptomycetaceae</taxon>
        <taxon>Streptomyces</taxon>
    </lineage>
</organism>
<feature type="compositionally biased region" description="Low complexity" evidence="1">
    <location>
        <begin position="1015"/>
        <end position="1027"/>
    </location>
</feature>
<evidence type="ECO:0000256" key="1">
    <source>
        <dbReference type="SAM" id="MobiDB-lite"/>
    </source>
</evidence>
<keyword evidence="2" id="KW-0472">Membrane</keyword>
<feature type="region of interest" description="Disordered" evidence="1">
    <location>
        <begin position="232"/>
        <end position="297"/>
    </location>
</feature>
<feature type="compositionally biased region" description="Gly residues" evidence="1">
    <location>
        <begin position="660"/>
        <end position="669"/>
    </location>
</feature>
<reference evidence="3 4" key="1">
    <citation type="submission" date="2024-01" db="EMBL/GenBank/DDBJ databases">
        <title>Metagenomic exploration of the rhizosphere soil microbial community and their significance in facilitating the development of wild simulated ginseng.</title>
        <authorList>
            <person name="Huang J."/>
        </authorList>
    </citation>
    <scope>NUCLEOTIDE SEQUENCE [LARGE SCALE GENOMIC DNA]</scope>
    <source>
        <strain evidence="3 4">WY141</strain>
    </source>
</reference>
<feature type="non-terminal residue" evidence="3">
    <location>
        <position position="1525"/>
    </location>
</feature>
<feature type="region of interest" description="Disordered" evidence="1">
    <location>
        <begin position="784"/>
        <end position="1032"/>
    </location>
</feature>
<feature type="compositionally biased region" description="Pro residues" evidence="1">
    <location>
        <begin position="459"/>
        <end position="484"/>
    </location>
</feature>
<evidence type="ECO:0000313" key="3">
    <source>
        <dbReference type="EMBL" id="MER0428620.1"/>
    </source>
</evidence>
<comment type="caution">
    <text evidence="3">The sequence shown here is derived from an EMBL/GenBank/DDBJ whole genome shotgun (WGS) entry which is preliminary data.</text>
</comment>
<keyword evidence="2" id="KW-1133">Transmembrane helix</keyword>
<feature type="transmembrane region" description="Helical" evidence="2">
    <location>
        <begin position="106"/>
        <end position="128"/>
    </location>
</feature>
<feature type="compositionally biased region" description="Low complexity" evidence="1">
    <location>
        <begin position="1448"/>
        <end position="1462"/>
    </location>
</feature>
<feature type="compositionally biased region" description="Pro residues" evidence="1">
    <location>
        <begin position="435"/>
        <end position="444"/>
    </location>
</feature>
<feature type="region of interest" description="Disordered" evidence="1">
    <location>
        <begin position="740"/>
        <end position="771"/>
    </location>
</feature>
<evidence type="ECO:0000256" key="2">
    <source>
        <dbReference type="SAM" id="Phobius"/>
    </source>
</evidence>
<gene>
    <name evidence="3" type="ORF">ABR748_31065</name>
</gene>
<feature type="region of interest" description="Disordered" evidence="1">
    <location>
        <begin position="397"/>
        <end position="485"/>
    </location>
</feature>
<feature type="compositionally biased region" description="Low complexity" evidence="1">
    <location>
        <begin position="797"/>
        <end position="818"/>
    </location>
</feature>
<sequence length="1525" mass="157678">MIFILTGEKLMDADEDLAFESRRPYSGLGRKLDRLSSLIDKSIHDIGESMPDDLASSYAKAMGMLIDDGGKNYLRDFSDQLDKIAEGRRKTSMDIMESKWQVIAEIIRLLIEIAIYLAMSFFTGGASASQIMMAKLRSRFFILTTLSHLLQRLHLAPSLTEAFAEAFTTFAVRLAMMNFAPDGRRPDGIDWSDIGKAAAFGAAAGFFTSVFEKFAKDIVKSFDGNFLKGGPDLNFKNPPNLRDTPNVDIKTNGPTPNPKPDPDLPDPPKDRPDPNPYGNTPGPTPSPGPVPVTFRDGPLSFRNNPELWRNSQILRLNLDRPGALAGHYALKGTADFIAAGAGEVVAEILIKGAFEGDWSSSWTTFVGAGVSSRVESSLMGAALNSGAELRHAIDKLRNQPPPTVSGGNGNGPETGGSDRTEGGSRTDTTGGDGPGPGPSSPPPVVQQTLSQGDFTGSQSPPPYVSQDPPPYFSADPPPYTPGPLPVTAAENALWQQVHQGPAEVREQALRDLAALRGSQPPGPAEIGVRDGVHDRLSQLPEVRVVPSGNSPAGQVDTDEVRRALEGFGTPVTVDTPILGERPGVSPGAGTTGGTEGPAAVSTGAGTTGGTGNVDAPGTETSSGPAEQSGRQNQPGPDGRTTAPPEVNTGGSYGDGRAPGESGGGPGTRGVEGDTSTTAEGPGTGAPPLTVVVTEGPPPVAGSPEAAELLDGAGVDRAVVLGPPTGSDATGQPVREAVELTREGPGAPVEVRPLTGPGSTATPDSGANTAFPGANVLLPLADALGVPPVMPTAPPPAASTTASGNPAPASAASPPRSVAQGGPSGDIGAVEPSPGEQVAETQETPDASADTESGPAAPETAPRRIESEQYDTDLPSVKVVSGEPAPATGDLPDPDSKPTVITTTGAEPAPDVKPTVVTTTGSEPAPDVKPPLTTTGPAPAPDIKPKAVPTSSTTRTAVPAAKPASDARPWTETATDLHVESEPRRDSVMDTGDAPVALITTSTTDSDGEGDGGDGTTPAPTTGPSVTTLERKKVPFSELRRLVPQTAFTPQPGVAVQTVSISQGPAEDGTGQSAGREALLGQNTFRGVRTTSAEPPPPGTSEEAPPAPRTVFTGPPTALPGSGTERGADYFVGHGTPRTVTLGTDNPAYPTVKVSGVQLGEVLKSWAQDGDRDRPLVLFSCETGQQPRIAGLPVAQHVANRTGRPVYAPTTEAGTAKDRDGNVIAVLGEGPDGPGRWRLFTPEPAGTELDDLARDAGLHTGPDPADAFARARTLQQLRTLREVLGPDAEQQPGNRELLAALAYVDGLRWRDPGTAARYGDGRMTPDLLDRMVTDWHTATNGGNVDPATGPTQGQYTAFLEAAAGLRSGATPTTTLDRLLPPPPPAPAPDTLVSRADVLGLSYARSAQISWSLSDAPLPLSELGLGPDDTAELARRLHRPEPVAPPTVPTPAVDPDAPVSEGTPSPVPPPVNSLVVNAYTARHTYGIPEKNFNKFRDVARDRNVVVDVRPTNPSAPKWLDAGAMPKP</sequence>
<dbReference type="EMBL" id="JBEJUE010000040">
    <property type="protein sequence ID" value="MER0428620.1"/>
    <property type="molecule type" value="Genomic_DNA"/>
</dbReference>
<feature type="region of interest" description="Disordered" evidence="1">
    <location>
        <begin position="570"/>
        <end position="704"/>
    </location>
</feature>
<feature type="region of interest" description="Disordered" evidence="1">
    <location>
        <begin position="1086"/>
        <end position="1125"/>
    </location>
</feature>
<feature type="compositionally biased region" description="Polar residues" evidence="1">
    <location>
        <begin position="445"/>
        <end position="456"/>
    </location>
</feature>
<feature type="compositionally biased region" description="Polar residues" evidence="1">
    <location>
        <begin position="756"/>
        <end position="767"/>
    </location>
</feature>